<dbReference type="AlphaFoldDB" id="A0A409YJW5"/>
<dbReference type="EMBL" id="NHYE01000753">
    <property type="protein sequence ID" value="PPR03288.1"/>
    <property type="molecule type" value="Genomic_DNA"/>
</dbReference>
<gene>
    <name evidence="2" type="ORF">CVT26_008122</name>
</gene>
<keyword evidence="3" id="KW-1185">Reference proteome</keyword>
<comment type="caution">
    <text evidence="2">The sequence shown here is derived from an EMBL/GenBank/DDBJ whole genome shotgun (WGS) entry which is preliminary data.</text>
</comment>
<dbReference type="OrthoDB" id="9514740at2759"/>
<evidence type="ECO:0000256" key="1">
    <source>
        <dbReference type="SAM" id="MobiDB-lite"/>
    </source>
</evidence>
<organism evidence="2 3">
    <name type="scientific">Gymnopilus dilepis</name>
    <dbReference type="NCBI Taxonomy" id="231916"/>
    <lineage>
        <taxon>Eukaryota</taxon>
        <taxon>Fungi</taxon>
        <taxon>Dikarya</taxon>
        <taxon>Basidiomycota</taxon>
        <taxon>Agaricomycotina</taxon>
        <taxon>Agaricomycetes</taxon>
        <taxon>Agaricomycetidae</taxon>
        <taxon>Agaricales</taxon>
        <taxon>Agaricineae</taxon>
        <taxon>Hymenogastraceae</taxon>
        <taxon>Gymnopilus</taxon>
    </lineage>
</organism>
<name>A0A409YJW5_9AGAR</name>
<evidence type="ECO:0000313" key="3">
    <source>
        <dbReference type="Proteomes" id="UP000284706"/>
    </source>
</evidence>
<accession>A0A409YJW5</accession>
<sequence length="481" mass="52811">MQVKPQPADDDIVMVDVDDLASDDSFGSDFDVLTEADDLPEDPEPTKPPSYSLLDESPKPTPVEAPLPSKIVTERTSRPVQPEVPPPRYPRPGSMCIICKVKPVYQDSRGVFKTCGLTCAQKLEAASIPQSVILQGHMNNPRNSYDLRSGSSSHHNGAWQVSSGRTGHIRMCEVCHVRPKCQRGGKIYPTCGLTCAAKLHPSGSVEMCEYCKKRPKVILNGKKFPHCGRTCRDNAKMAAAANSSATCKTCLACWKAERAKESDDFCSLSCKSAVESRAPLLLDVPRGHASFKKVAEAFADSWKRQRNTGTIPTIKKIYMVAIPAATRNKQEQYKNRVSQPLMFSRRPVGQLGWLGTPRECGFGDAGNTKPCSSPKCLICSVVRFSVGREHFPEGIPTTSLLPRAVEIASNIRRKATKAVLLASVAFGNVVEKSDMRGTLPPQGFDSIHLVSYSNFGEKLDYGEIFVYDVAAIRPKYLILFE</sequence>
<dbReference type="InParanoid" id="A0A409YJW5"/>
<feature type="compositionally biased region" description="Acidic residues" evidence="1">
    <location>
        <begin position="32"/>
        <end position="43"/>
    </location>
</feature>
<dbReference type="SUPFAM" id="SSF56399">
    <property type="entry name" value="ADP-ribosylation"/>
    <property type="match status" value="1"/>
</dbReference>
<dbReference type="Proteomes" id="UP000284706">
    <property type="component" value="Unassembled WGS sequence"/>
</dbReference>
<dbReference type="Gene3D" id="3.90.228.10">
    <property type="match status" value="1"/>
</dbReference>
<proteinExistence type="predicted"/>
<protein>
    <recommendedName>
        <fullName evidence="4">PARP catalytic domain-containing protein</fullName>
    </recommendedName>
</protein>
<feature type="region of interest" description="Disordered" evidence="1">
    <location>
        <begin position="19"/>
        <end position="87"/>
    </location>
</feature>
<reference evidence="2 3" key="1">
    <citation type="journal article" date="2018" name="Evol. Lett.">
        <title>Horizontal gene cluster transfer increased hallucinogenic mushroom diversity.</title>
        <authorList>
            <person name="Reynolds H.T."/>
            <person name="Vijayakumar V."/>
            <person name="Gluck-Thaler E."/>
            <person name="Korotkin H.B."/>
            <person name="Matheny P.B."/>
            <person name="Slot J.C."/>
        </authorList>
    </citation>
    <scope>NUCLEOTIDE SEQUENCE [LARGE SCALE GENOMIC DNA]</scope>
    <source>
        <strain evidence="2 3">SRW20</strain>
    </source>
</reference>
<evidence type="ECO:0000313" key="2">
    <source>
        <dbReference type="EMBL" id="PPR03288.1"/>
    </source>
</evidence>
<evidence type="ECO:0008006" key="4">
    <source>
        <dbReference type="Google" id="ProtNLM"/>
    </source>
</evidence>